<keyword evidence="1" id="KW-0808">Transferase</keyword>
<reference evidence="1" key="1">
    <citation type="submission" date="2022-10" db="EMBL/GenBank/DDBJ databases">
        <title>Culturing micro-colonial fungi from biological soil crusts in the Mojave desert and describing Neophaeococcomyces mojavensis, and introducing the new genera and species Taxawa tesnikishii.</title>
        <authorList>
            <person name="Kurbessoian T."/>
            <person name="Stajich J.E."/>
        </authorList>
    </citation>
    <scope>NUCLEOTIDE SEQUENCE</scope>
    <source>
        <strain evidence="1">JES_112</strain>
    </source>
</reference>
<organism evidence="1 2">
    <name type="scientific">Neophaeococcomyces mojaviensis</name>
    <dbReference type="NCBI Taxonomy" id="3383035"/>
    <lineage>
        <taxon>Eukaryota</taxon>
        <taxon>Fungi</taxon>
        <taxon>Dikarya</taxon>
        <taxon>Ascomycota</taxon>
        <taxon>Pezizomycotina</taxon>
        <taxon>Eurotiomycetes</taxon>
        <taxon>Chaetothyriomycetidae</taxon>
        <taxon>Chaetothyriales</taxon>
        <taxon>Chaetothyriales incertae sedis</taxon>
        <taxon>Neophaeococcomyces</taxon>
    </lineage>
</organism>
<proteinExistence type="predicted"/>
<keyword evidence="1" id="KW-0472">Membrane</keyword>
<comment type="caution">
    <text evidence="1">The sequence shown here is derived from an EMBL/GenBank/DDBJ whole genome shotgun (WGS) entry which is preliminary data.</text>
</comment>
<evidence type="ECO:0000313" key="1">
    <source>
        <dbReference type="EMBL" id="KAJ9663345.1"/>
    </source>
</evidence>
<accession>A0ACC3AIM0</accession>
<protein>
    <submittedName>
        <fullName evidence="1">Transmembrane emp24 domain-containing protein 10</fullName>
        <ecNumber evidence="1">2.7.11.1</ecNumber>
    </submittedName>
</protein>
<dbReference type="EMBL" id="JAPDRQ010000009">
    <property type="protein sequence ID" value="KAJ9663345.1"/>
    <property type="molecule type" value="Genomic_DNA"/>
</dbReference>
<evidence type="ECO:0000313" key="2">
    <source>
        <dbReference type="Proteomes" id="UP001172386"/>
    </source>
</evidence>
<sequence>MAEDKPHFALSGVVTVVVGLRNYACHRDLLEASSPFCAAKLKDCWNEGKNEIHLDDQEPAAAEIWIDWMYKNFLSRAPLSIDTETLRIGLIAKTYKLADYLIIPDLKNDLMDLIMDQHKKSRKWFTLHALIDLWEVDESDSGLFKYVFRSSILSFMTSPKFYLTGSGELKKISTRADTTLLLKVIEGIMVWNVKSWDLPSDDKKCDYHDHSEGSSCKEWDGPRDKVNNQ</sequence>
<name>A0ACC3AIM0_9EURO</name>
<dbReference type="EC" id="2.7.11.1" evidence="1"/>
<keyword evidence="2" id="KW-1185">Reference proteome</keyword>
<keyword evidence="1" id="KW-0812">Transmembrane</keyword>
<gene>
    <name evidence="1" type="primary">TMED10_1</name>
    <name evidence="1" type="ORF">H2198_000862</name>
</gene>
<dbReference type="Proteomes" id="UP001172386">
    <property type="component" value="Unassembled WGS sequence"/>
</dbReference>